<proteinExistence type="predicted"/>
<feature type="region of interest" description="Disordered" evidence="1">
    <location>
        <begin position="1"/>
        <end position="30"/>
    </location>
</feature>
<dbReference type="EMBL" id="JAVDWU010000002">
    <property type="protein sequence ID" value="MDR7149440.1"/>
    <property type="molecule type" value="Genomic_DNA"/>
</dbReference>
<reference evidence="2 3" key="1">
    <citation type="submission" date="2023-07" db="EMBL/GenBank/DDBJ databases">
        <title>Sorghum-associated microbial communities from plants grown in Nebraska, USA.</title>
        <authorList>
            <person name="Schachtman D."/>
        </authorList>
    </citation>
    <scope>NUCLEOTIDE SEQUENCE [LARGE SCALE GENOMIC DNA]</scope>
    <source>
        <strain evidence="2 3">4249</strain>
    </source>
</reference>
<sequence>MRQVSKPQQMESTALPGRITDASTRRWSPSAATAWPVELLDAFCLRMSSQGMCVSRALMQNDRRYGLEQLSHAHNMADDTLRVMAVQLFRHFEAQQSGIVNPH</sequence>
<protein>
    <submittedName>
        <fullName evidence="2">Uncharacterized protein</fullName>
    </submittedName>
</protein>
<evidence type="ECO:0000313" key="3">
    <source>
        <dbReference type="Proteomes" id="UP001265700"/>
    </source>
</evidence>
<comment type="caution">
    <text evidence="2">The sequence shown here is derived from an EMBL/GenBank/DDBJ whole genome shotgun (WGS) entry which is preliminary data.</text>
</comment>
<accession>A0ABU1WJI0</accession>
<name>A0ABU1WJI0_9BURK</name>
<organism evidence="2 3">
    <name type="scientific">Hydrogenophaga palleronii</name>
    <dbReference type="NCBI Taxonomy" id="65655"/>
    <lineage>
        <taxon>Bacteria</taxon>
        <taxon>Pseudomonadati</taxon>
        <taxon>Pseudomonadota</taxon>
        <taxon>Betaproteobacteria</taxon>
        <taxon>Burkholderiales</taxon>
        <taxon>Comamonadaceae</taxon>
        <taxon>Hydrogenophaga</taxon>
    </lineage>
</organism>
<gene>
    <name evidence="2" type="ORF">J2W49_001389</name>
</gene>
<dbReference type="Proteomes" id="UP001265700">
    <property type="component" value="Unassembled WGS sequence"/>
</dbReference>
<evidence type="ECO:0000256" key="1">
    <source>
        <dbReference type="SAM" id="MobiDB-lite"/>
    </source>
</evidence>
<keyword evidence="3" id="KW-1185">Reference proteome</keyword>
<evidence type="ECO:0000313" key="2">
    <source>
        <dbReference type="EMBL" id="MDR7149440.1"/>
    </source>
</evidence>
<dbReference type="RefSeq" id="WP_310313398.1">
    <property type="nucleotide sequence ID" value="NZ_JAVDWU010000002.1"/>
</dbReference>
<feature type="compositionally biased region" description="Polar residues" evidence="1">
    <location>
        <begin position="21"/>
        <end position="30"/>
    </location>
</feature>
<feature type="compositionally biased region" description="Polar residues" evidence="1">
    <location>
        <begin position="1"/>
        <end position="12"/>
    </location>
</feature>